<sequence length="392" mass="43063">MEGAKAGCGHAGCRIKLRIIVLTSWLWLIIMATVAQSPNTTHTDPAEVRAINEIFSQWKIPETLVTRTGWNLSGEPCSGVALEATSFDLPTYNPGIICDCNFPNSTCHITQLKVYAMDVVGPIPEGLWTLKFGPELLDRSLVTFNSTVSLNALSGELPPELGELSDLKLLSFSGNNFTGSLPSEIGNLRNLQHLYIDSSGVGGEIPSTFASLQNMVTVWASANEFTGRIPDFIGNWTHNLVVNNFTLGDSGNSDFPPTVRNASPSTKKNNRTGDNRLSLNWATRFEICLGLARGLAYLHEESRIRIIHRDVKASNVLLDADLNPKISDFGLAKLYDDKKTHMSTRVAGTIGYLAPEYAMRGHLTEKADAWNLHEANSEVELVDDELPEYDEN</sequence>
<name>A0AAD5CQ83_AMBAR</name>
<dbReference type="SUPFAM" id="SSF56112">
    <property type="entry name" value="Protein kinase-like (PK-like)"/>
    <property type="match status" value="1"/>
</dbReference>
<dbReference type="EMBL" id="JAMZMK010007154">
    <property type="protein sequence ID" value="KAI7745732.1"/>
    <property type="molecule type" value="Genomic_DNA"/>
</dbReference>
<dbReference type="Pfam" id="PF00560">
    <property type="entry name" value="LRR_1"/>
    <property type="match status" value="1"/>
</dbReference>
<evidence type="ECO:0000256" key="15">
    <source>
        <dbReference type="SAM" id="MobiDB-lite"/>
    </source>
</evidence>
<keyword evidence="8" id="KW-0547">Nucleotide-binding</keyword>
<dbReference type="GO" id="GO:0004713">
    <property type="term" value="F:protein tyrosine kinase activity"/>
    <property type="evidence" value="ECO:0007669"/>
    <property type="project" value="InterPro"/>
</dbReference>
<dbReference type="GO" id="GO:0004674">
    <property type="term" value="F:protein serine/threonine kinase activity"/>
    <property type="evidence" value="ECO:0007669"/>
    <property type="project" value="UniProtKB-KW"/>
</dbReference>
<feature type="compositionally biased region" description="Polar residues" evidence="15">
    <location>
        <begin position="253"/>
        <end position="267"/>
    </location>
</feature>
<feature type="region of interest" description="Disordered" evidence="15">
    <location>
        <begin position="253"/>
        <end position="273"/>
    </location>
</feature>
<dbReference type="PANTHER" id="PTHR48006:SF62">
    <property type="entry name" value="LEUCINE-RICH REPEAT TRANSMEMBRANE PROTEIN KINASE"/>
    <property type="match status" value="1"/>
</dbReference>
<dbReference type="InterPro" id="IPR011009">
    <property type="entry name" value="Kinase-like_dom_sf"/>
</dbReference>
<dbReference type="GO" id="GO:0005524">
    <property type="term" value="F:ATP binding"/>
    <property type="evidence" value="ECO:0007669"/>
    <property type="project" value="UniProtKB-KW"/>
</dbReference>
<evidence type="ECO:0000259" key="17">
    <source>
        <dbReference type="PROSITE" id="PS50011"/>
    </source>
</evidence>
<dbReference type="Gene3D" id="3.80.10.10">
    <property type="entry name" value="Ribonuclease Inhibitor"/>
    <property type="match status" value="2"/>
</dbReference>
<keyword evidence="16" id="KW-0732">Signal</keyword>
<comment type="subcellular location">
    <subcellularLocation>
        <location evidence="1">Membrane</location>
        <topology evidence="1">Single-pass type I membrane protein</topology>
    </subcellularLocation>
</comment>
<evidence type="ECO:0000256" key="8">
    <source>
        <dbReference type="ARBA" id="ARBA00022741"/>
    </source>
</evidence>
<dbReference type="Proteomes" id="UP001206925">
    <property type="component" value="Unassembled WGS sequence"/>
</dbReference>
<evidence type="ECO:0000256" key="6">
    <source>
        <dbReference type="ARBA" id="ARBA00022692"/>
    </source>
</evidence>
<accession>A0AAD5CQ83</accession>
<keyword evidence="10" id="KW-0067">ATP-binding</keyword>
<comment type="catalytic activity">
    <reaction evidence="13">
        <text>L-threonyl-[protein] + ATP = O-phospho-L-threonyl-[protein] + ADP + H(+)</text>
        <dbReference type="Rhea" id="RHEA:46608"/>
        <dbReference type="Rhea" id="RHEA-COMP:11060"/>
        <dbReference type="Rhea" id="RHEA-COMP:11605"/>
        <dbReference type="ChEBI" id="CHEBI:15378"/>
        <dbReference type="ChEBI" id="CHEBI:30013"/>
        <dbReference type="ChEBI" id="CHEBI:30616"/>
        <dbReference type="ChEBI" id="CHEBI:61977"/>
        <dbReference type="ChEBI" id="CHEBI:456216"/>
        <dbReference type="EC" id="2.7.11.1"/>
    </reaction>
</comment>
<dbReference type="PROSITE" id="PS00108">
    <property type="entry name" value="PROTEIN_KINASE_ST"/>
    <property type="match status" value="1"/>
</dbReference>
<evidence type="ECO:0000256" key="7">
    <source>
        <dbReference type="ARBA" id="ARBA00022737"/>
    </source>
</evidence>
<keyword evidence="7" id="KW-0677">Repeat</keyword>
<dbReference type="FunFam" id="3.80.10.10:FF:000383">
    <property type="entry name" value="Leucine-rich repeat receptor protein kinase EMS1"/>
    <property type="match status" value="1"/>
</dbReference>
<gene>
    <name evidence="18" type="ORF">M8C21_022209</name>
</gene>
<dbReference type="InterPro" id="IPR008271">
    <property type="entry name" value="Ser/Thr_kinase_AS"/>
</dbReference>
<evidence type="ECO:0000313" key="19">
    <source>
        <dbReference type="Proteomes" id="UP001206925"/>
    </source>
</evidence>
<dbReference type="InterPro" id="IPR001611">
    <property type="entry name" value="Leu-rich_rpt"/>
</dbReference>
<dbReference type="GO" id="GO:0005886">
    <property type="term" value="C:plasma membrane"/>
    <property type="evidence" value="ECO:0007669"/>
    <property type="project" value="TreeGrafter"/>
</dbReference>
<dbReference type="PROSITE" id="PS50011">
    <property type="entry name" value="PROTEIN_KINASE_DOM"/>
    <property type="match status" value="1"/>
</dbReference>
<feature type="domain" description="Protein kinase" evidence="17">
    <location>
        <begin position="109"/>
        <end position="392"/>
    </location>
</feature>
<evidence type="ECO:0000313" key="18">
    <source>
        <dbReference type="EMBL" id="KAI7745732.1"/>
    </source>
</evidence>
<evidence type="ECO:0000256" key="11">
    <source>
        <dbReference type="ARBA" id="ARBA00022989"/>
    </source>
</evidence>
<dbReference type="SUPFAM" id="SSF52058">
    <property type="entry name" value="L domain-like"/>
    <property type="match status" value="1"/>
</dbReference>
<keyword evidence="9" id="KW-0418">Kinase</keyword>
<evidence type="ECO:0000256" key="12">
    <source>
        <dbReference type="ARBA" id="ARBA00023136"/>
    </source>
</evidence>
<keyword evidence="19" id="KW-1185">Reference proteome</keyword>
<dbReference type="Pfam" id="PF00069">
    <property type="entry name" value="Pkinase"/>
    <property type="match status" value="1"/>
</dbReference>
<evidence type="ECO:0000256" key="9">
    <source>
        <dbReference type="ARBA" id="ARBA00022777"/>
    </source>
</evidence>
<evidence type="ECO:0000256" key="13">
    <source>
        <dbReference type="ARBA" id="ARBA00047899"/>
    </source>
</evidence>
<evidence type="ECO:0000256" key="5">
    <source>
        <dbReference type="ARBA" id="ARBA00022679"/>
    </source>
</evidence>
<dbReference type="PANTHER" id="PTHR48006">
    <property type="entry name" value="LEUCINE-RICH REPEAT-CONTAINING PROTEIN DDB_G0281931-RELATED"/>
    <property type="match status" value="1"/>
</dbReference>
<keyword evidence="12" id="KW-0472">Membrane</keyword>
<dbReference type="InterPro" id="IPR032675">
    <property type="entry name" value="LRR_dom_sf"/>
</dbReference>
<feature type="signal peptide" evidence="16">
    <location>
        <begin position="1"/>
        <end position="35"/>
    </location>
</feature>
<evidence type="ECO:0000256" key="10">
    <source>
        <dbReference type="ARBA" id="ARBA00022840"/>
    </source>
</evidence>
<feature type="non-terminal residue" evidence="18">
    <location>
        <position position="392"/>
    </location>
</feature>
<keyword evidence="5" id="KW-0808">Transferase</keyword>
<organism evidence="18 19">
    <name type="scientific">Ambrosia artemisiifolia</name>
    <name type="common">Common ragweed</name>
    <dbReference type="NCBI Taxonomy" id="4212"/>
    <lineage>
        <taxon>Eukaryota</taxon>
        <taxon>Viridiplantae</taxon>
        <taxon>Streptophyta</taxon>
        <taxon>Embryophyta</taxon>
        <taxon>Tracheophyta</taxon>
        <taxon>Spermatophyta</taxon>
        <taxon>Magnoliopsida</taxon>
        <taxon>eudicotyledons</taxon>
        <taxon>Gunneridae</taxon>
        <taxon>Pentapetalae</taxon>
        <taxon>asterids</taxon>
        <taxon>campanulids</taxon>
        <taxon>Asterales</taxon>
        <taxon>Asteraceae</taxon>
        <taxon>Asteroideae</taxon>
        <taxon>Heliantheae alliance</taxon>
        <taxon>Heliantheae</taxon>
        <taxon>Ambrosia</taxon>
    </lineage>
</organism>
<evidence type="ECO:0000256" key="14">
    <source>
        <dbReference type="ARBA" id="ARBA00048679"/>
    </source>
</evidence>
<dbReference type="InterPro" id="IPR020635">
    <property type="entry name" value="Tyr_kinase_cat_dom"/>
</dbReference>
<evidence type="ECO:0000256" key="16">
    <source>
        <dbReference type="SAM" id="SignalP"/>
    </source>
</evidence>
<comment type="catalytic activity">
    <reaction evidence="14">
        <text>L-seryl-[protein] + ATP = O-phospho-L-seryl-[protein] + ADP + H(+)</text>
        <dbReference type="Rhea" id="RHEA:17989"/>
        <dbReference type="Rhea" id="RHEA-COMP:9863"/>
        <dbReference type="Rhea" id="RHEA-COMP:11604"/>
        <dbReference type="ChEBI" id="CHEBI:15378"/>
        <dbReference type="ChEBI" id="CHEBI:29999"/>
        <dbReference type="ChEBI" id="CHEBI:30616"/>
        <dbReference type="ChEBI" id="CHEBI:83421"/>
        <dbReference type="ChEBI" id="CHEBI:456216"/>
        <dbReference type="EC" id="2.7.11.1"/>
    </reaction>
</comment>
<dbReference type="AlphaFoldDB" id="A0AAD5CQ83"/>
<dbReference type="EC" id="2.7.11.1" evidence="2"/>
<dbReference type="SMART" id="SM00219">
    <property type="entry name" value="TyrKc"/>
    <property type="match status" value="1"/>
</dbReference>
<reference evidence="18" key="1">
    <citation type="submission" date="2022-06" db="EMBL/GenBank/DDBJ databases">
        <title>Uncovering the hologenomic basis of an extraordinary plant invasion.</title>
        <authorList>
            <person name="Bieker V.C."/>
            <person name="Martin M.D."/>
            <person name="Gilbert T."/>
            <person name="Hodgins K."/>
            <person name="Battlay P."/>
            <person name="Petersen B."/>
            <person name="Wilson J."/>
        </authorList>
    </citation>
    <scope>NUCLEOTIDE SEQUENCE</scope>
    <source>
        <strain evidence="18">AA19_3_7</strain>
        <tissue evidence="18">Leaf</tissue>
    </source>
</reference>
<dbReference type="InterPro" id="IPR051824">
    <property type="entry name" value="LRR_Rcpt-Like_S/T_Kinase"/>
</dbReference>
<keyword evidence="11" id="KW-1133">Transmembrane helix</keyword>
<keyword evidence="4" id="KW-0433">Leucine-rich repeat</keyword>
<evidence type="ECO:0000256" key="2">
    <source>
        <dbReference type="ARBA" id="ARBA00012513"/>
    </source>
</evidence>
<evidence type="ECO:0000256" key="4">
    <source>
        <dbReference type="ARBA" id="ARBA00022614"/>
    </source>
</evidence>
<keyword evidence="6" id="KW-0812">Transmembrane</keyword>
<feature type="chain" id="PRO_5041898535" description="non-specific serine/threonine protein kinase" evidence="16">
    <location>
        <begin position="36"/>
        <end position="392"/>
    </location>
</feature>
<protein>
    <recommendedName>
        <fullName evidence="2">non-specific serine/threonine protein kinase</fullName>
        <ecNumber evidence="2">2.7.11.1</ecNumber>
    </recommendedName>
</protein>
<comment type="caution">
    <text evidence="18">The sequence shown here is derived from an EMBL/GenBank/DDBJ whole genome shotgun (WGS) entry which is preliminary data.</text>
</comment>
<proteinExistence type="predicted"/>
<evidence type="ECO:0000256" key="3">
    <source>
        <dbReference type="ARBA" id="ARBA00022527"/>
    </source>
</evidence>
<keyword evidence="3" id="KW-0723">Serine/threonine-protein kinase</keyword>
<evidence type="ECO:0000256" key="1">
    <source>
        <dbReference type="ARBA" id="ARBA00004479"/>
    </source>
</evidence>
<dbReference type="FunFam" id="1.10.510.10:FF:001023">
    <property type="entry name" value="Os07g0541700 protein"/>
    <property type="match status" value="1"/>
</dbReference>
<dbReference type="InterPro" id="IPR000719">
    <property type="entry name" value="Prot_kinase_dom"/>
</dbReference>
<dbReference type="Gene3D" id="1.10.510.10">
    <property type="entry name" value="Transferase(Phosphotransferase) domain 1"/>
    <property type="match status" value="1"/>
</dbReference>